<comment type="caution">
    <text evidence="9">The sequence shown here is derived from an EMBL/GenBank/DDBJ whole genome shotgun (WGS) entry which is preliminary data.</text>
</comment>
<feature type="transmembrane region" description="Helical" evidence="8">
    <location>
        <begin position="44"/>
        <end position="61"/>
    </location>
</feature>
<protein>
    <recommendedName>
        <fullName evidence="8">Nickel/cobalt efflux system</fullName>
    </recommendedName>
</protein>
<evidence type="ECO:0000256" key="7">
    <source>
        <dbReference type="ARBA" id="ARBA00023136"/>
    </source>
</evidence>
<dbReference type="EMBL" id="MHLO01000029">
    <property type="protein sequence ID" value="OGZ11757.1"/>
    <property type="molecule type" value="Genomic_DNA"/>
</dbReference>
<organism evidence="9 10">
    <name type="scientific">Candidatus Lloydbacteria bacterium RIFCSPHIGHO2_02_FULL_54_17</name>
    <dbReference type="NCBI Taxonomy" id="1798664"/>
    <lineage>
        <taxon>Bacteria</taxon>
        <taxon>Candidatus Lloydiibacteriota</taxon>
    </lineage>
</organism>
<keyword evidence="3 8" id="KW-0813">Transport</keyword>
<dbReference type="PANTHER" id="PTHR31611:SF0">
    <property type="entry name" value="HIGH-AFFINITY NICKEL TRANSPORT PROTEIN NIC1"/>
    <property type="match status" value="1"/>
</dbReference>
<sequence>MEINIFSSGTQPSVKRGVLLFATLVAVNVVLWVALLALSWETPLLLGLFALAWGLGLRHAMDADHIAAIDNATRRLLYRGRPSVGVGFFFSLGHSTVVLCFTAAIVFAVSSALTDIAAFRETGALIGGTVSSLFLLGIGTANLFVLRQLFRALKDVRAGKENTYHGHLHLGGPIEKLFRPLVALVDRSPKMYWIGLLFGLGFDTATEVGLLALSALAEESIDTWMIFLLPLTFAAGMTLVDTLNSLMMLGIYSWEGLEPERRLSYNLNVTALSAFSALAIGGVIGTRLLGEYAGLSGGVFALVGDLPIDTLGYILVTLFIVSWASAFISFGKKAGTDRSGNA</sequence>
<feature type="transmembrane region" description="Helical" evidence="8">
    <location>
        <begin position="223"/>
        <end position="244"/>
    </location>
</feature>
<feature type="transmembrane region" description="Helical" evidence="8">
    <location>
        <begin position="310"/>
        <end position="330"/>
    </location>
</feature>
<evidence type="ECO:0000256" key="4">
    <source>
        <dbReference type="ARBA" id="ARBA00022596"/>
    </source>
</evidence>
<dbReference type="GO" id="GO:0012505">
    <property type="term" value="C:endomembrane system"/>
    <property type="evidence" value="ECO:0007669"/>
    <property type="project" value="UniProtKB-SubCell"/>
</dbReference>
<feature type="transmembrane region" description="Helical" evidence="8">
    <location>
        <begin position="192"/>
        <end position="217"/>
    </location>
</feature>
<dbReference type="InterPro" id="IPR004688">
    <property type="entry name" value="Ni/Co_transpt"/>
</dbReference>
<feature type="transmembrane region" description="Helical" evidence="8">
    <location>
        <begin position="265"/>
        <end position="290"/>
    </location>
</feature>
<keyword evidence="5 8" id="KW-0812">Transmembrane</keyword>
<proteinExistence type="inferred from homology"/>
<name>A0A1G2DDN5_9BACT</name>
<feature type="transmembrane region" description="Helical" evidence="8">
    <location>
        <begin position="18"/>
        <end position="38"/>
    </location>
</feature>
<gene>
    <name evidence="9" type="ORF">A3C93_02365</name>
</gene>
<comment type="subcellular location">
    <subcellularLocation>
        <location evidence="8">Cell membrane</location>
        <topology evidence="8">Multi-pass membrane protein</topology>
    </subcellularLocation>
    <subcellularLocation>
        <location evidence="1">Endomembrane system</location>
        <topology evidence="1">Multi-pass membrane protein</topology>
    </subcellularLocation>
</comment>
<keyword evidence="6 8" id="KW-1133">Transmembrane helix</keyword>
<keyword evidence="7 8" id="KW-0472">Membrane</keyword>
<evidence type="ECO:0000256" key="6">
    <source>
        <dbReference type="ARBA" id="ARBA00022989"/>
    </source>
</evidence>
<keyword evidence="4" id="KW-0533">Nickel</keyword>
<dbReference type="InterPro" id="IPR011541">
    <property type="entry name" value="Ni/Co_transpt_high_affinity"/>
</dbReference>
<dbReference type="Proteomes" id="UP000178636">
    <property type="component" value="Unassembled WGS sequence"/>
</dbReference>
<feature type="transmembrane region" description="Helical" evidence="8">
    <location>
        <begin position="82"/>
        <end position="110"/>
    </location>
</feature>
<comment type="similarity">
    <text evidence="2 8">Belongs to the NiCoT transporter (TC 2.A.52) family.</text>
</comment>
<evidence type="ECO:0000256" key="5">
    <source>
        <dbReference type="ARBA" id="ARBA00022692"/>
    </source>
</evidence>
<dbReference type="PANTHER" id="PTHR31611">
    <property type="entry name" value="HIGH-AFFINITY NICKEL TRANSPORT PROTEIN NIC1"/>
    <property type="match status" value="1"/>
</dbReference>
<evidence type="ECO:0000256" key="3">
    <source>
        <dbReference type="ARBA" id="ARBA00022448"/>
    </source>
</evidence>
<accession>A0A1G2DDN5</accession>
<evidence type="ECO:0000313" key="10">
    <source>
        <dbReference type="Proteomes" id="UP000178636"/>
    </source>
</evidence>
<feature type="transmembrane region" description="Helical" evidence="8">
    <location>
        <begin position="122"/>
        <end position="145"/>
    </location>
</feature>
<dbReference type="Pfam" id="PF03824">
    <property type="entry name" value="NicO"/>
    <property type="match status" value="1"/>
</dbReference>
<dbReference type="AlphaFoldDB" id="A0A1G2DDN5"/>
<evidence type="ECO:0000313" key="9">
    <source>
        <dbReference type="EMBL" id="OGZ11757.1"/>
    </source>
</evidence>
<evidence type="ECO:0000256" key="1">
    <source>
        <dbReference type="ARBA" id="ARBA00004127"/>
    </source>
</evidence>
<reference evidence="9 10" key="1">
    <citation type="journal article" date="2016" name="Nat. Commun.">
        <title>Thousands of microbial genomes shed light on interconnected biogeochemical processes in an aquifer system.</title>
        <authorList>
            <person name="Anantharaman K."/>
            <person name="Brown C.T."/>
            <person name="Hug L.A."/>
            <person name="Sharon I."/>
            <person name="Castelle C.J."/>
            <person name="Probst A.J."/>
            <person name="Thomas B.C."/>
            <person name="Singh A."/>
            <person name="Wilkins M.J."/>
            <person name="Karaoz U."/>
            <person name="Brodie E.L."/>
            <person name="Williams K.H."/>
            <person name="Hubbard S.S."/>
            <person name="Banfield J.F."/>
        </authorList>
    </citation>
    <scope>NUCLEOTIDE SEQUENCE [LARGE SCALE GENOMIC DNA]</scope>
</reference>
<dbReference type="GO" id="GO:0005886">
    <property type="term" value="C:plasma membrane"/>
    <property type="evidence" value="ECO:0007669"/>
    <property type="project" value="UniProtKB-SubCell"/>
</dbReference>
<dbReference type="GO" id="GO:0015099">
    <property type="term" value="F:nickel cation transmembrane transporter activity"/>
    <property type="evidence" value="ECO:0007669"/>
    <property type="project" value="UniProtKB-UniRule"/>
</dbReference>
<dbReference type="STRING" id="1798664.A3C93_02365"/>
<evidence type="ECO:0000256" key="2">
    <source>
        <dbReference type="ARBA" id="ARBA00010892"/>
    </source>
</evidence>
<evidence type="ECO:0000256" key="8">
    <source>
        <dbReference type="RuleBase" id="RU362101"/>
    </source>
</evidence>